<feature type="transmembrane region" description="Helical" evidence="8">
    <location>
        <begin position="238"/>
        <end position="257"/>
    </location>
</feature>
<feature type="transmembrane region" description="Helical" evidence="8">
    <location>
        <begin position="57"/>
        <end position="80"/>
    </location>
</feature>
<sequence>MSAAANPPQPRPMSAGTLALSTLVLGLGSFMNILDLSIANVSVPSIAGDLAVSYTQGTWVITSYAVSEAIMLPLTGWLVLRFGQVRMFVMATLLFTLASMLCGLAPSFEVLVAARVLQGMVGASMIPLSQTLLTAIYPPHQRGLALGMWSMTTVLAPVVGPLAGGWLTENLSWHWVFLVNLPVGLSVALLANILVKDYESPRRTLPVDYVGLALLACGVGAMQIVLDKGNELDWFESPFIVALACVSVVALSLFIAWELTEEHPIVDLRLFARRNFLVGAVCLMVGSMAFFGIVVTLPLWLQSFQGYTPLWAGKVVAFGGMLALLMGPIVGANIHRVDARAIATFGFVVAAGVSVWSSFFTPDVDFWSVALTRLFMGIGISCFFLPLVTINLSGLEGRQIAAASGLSSFMRNLGSSFGTAVMVSLWSHRATLHQSQLVEHITDYSAPTQTALDTLAGLGLPHQGALLWINNQIQVQAYLLATNDTMLLSGLMMLSLTLLIWWAKPPFTLKRAGR</sequence>
<evidence type="ECO:0000259" key="9">
    <source>
        <dbReference type="PROSITE" id="PS50850"/>
    </source>
</evidence>
<evidence type="ECO:0000313" key="10">
    <source>
        <dbReference type="EMBL" id="MEB4592850.1"/>
    </source>
</evidence>
<dbReference type="PANTHER" id="PTHR42718:SF9">
    <property type="entry name" value="MAJOR FACILITATOR SUPERFAMILY MULTIDRUG TRANSPORTER MFSC"/>
    <property type="match status" value="1"/>
</dbReference>
<dbReference type="NCBIfam" id="TIGR00711">
    <property type="entry name" value="efflux_EmrB"/>
    <property type="match status" value="1"/>
</dbReference>
<evidence type="ECO:0000256" key="7">
    <source>
        <dbReference type="ARBA" id="ARBA00023136"/>
    </source>
</evidence>
<proteinExistence type="inferred from homology"/>
<feature type="transmembrane region" description="Helical" evidence="8">
    <location>
        <begin position="341"/>
        <end position="360"/>
    </location>
</feature>
<dbReference type="EMBL" id="JAYMYJ010000145">
    <property type="protein sequence ID" value="MEB4592850.1"/>
    <property type="molecule type" value="Genomic_DNA"/>
</dbReference>
<dbReference type="InterPro" id="IPR004638">
    <property type="entry name" value="EmrB-like"/>
</dbReference>
<feature type="transmembrane region" description="Helical" evidence="8">
    <location>
        <begin position="311"/>
        <end position="334"/>
    </location>
</feature>
<feature type="transmembrane region" description="Helical" evidence="8">
    <location>
        <begin position="207"/>
        <end position="226"/>
    </location>
</feature>
<feature type="transmembrane region" description="Helical" evidence="8">
    <location>
        <begin position="144"/>
        <end position="167"/>
    </location>
</feature>
<dbReference type="Gene3D" id="1.20.1250.20">
    <property type="entry name" value="MFS general substrate transporter like domains"/>
    <property type="match status" value="1"/>
</dbReference>
<gene>
    <name evidence="10" type="ORF">VSS37_17865</name>
</gene>
<feature type="domain" description="Major facilitator superfamily (MFS) profile" evidence="9">
    <location>
        <begin position="21"/>
        <end position="508"/>
    </location>
</feature>
<name>A0ABU6D1F1_9GAMM</name>
<feature type="transmembrane region" description="Helical" evidence="8">
    <location>
        <begin position="87"/>
        <end position="108"/>
    </location>
</feature>
<evidence type="ECO:0000256" key="1">
    <source>
        <dbReference type="ARBA" id="ARBA00004651"/>
    </source>
</evidence>
<accession>A0ABU6D1F1</accession>
<dbReference type="Proteomes" id="UP001308005">
    <property type="component" value="Unassembled WGS sequence"/>
</dbReference>
<keyword evidence="7 8" id="KW-0472">Membrane</keyword>
<dbReference type="InterPro" id="IPR036259">
    <property type="entry name" value="MFS_trans_sf"/>
</dbReference>
<feature type="transmembrane region" description="Helical" evidence="8">
    <location>
        <begin position="486"/>
        <end position="503"/>
    </location>
</feature>
<keyword evidence="3" id="KW-0813">Transport</keyword>
<comment type="caution">
    <text evidence="10">The sequence shown here is derived from an EMBL/GenBank/DDBJ whole genome shotgun (WGS) entry which is preliminary data.</text>
</comment>
<dbReference type="SUPFAM" id="SSF103473">
    <property type="entry name" value="MFS general substrate transporter"/>
    <property type="match status" value="1"/>
</dbReference>
<feature type="transmembrane region" description="Helical" evidence="8">
    <location>
        <begin position="173"/>
        <end position="195"/>
    </location>
</feature>
<comment type="subcellular location">
    <subcellularLocation>
        <location evidence="1">Cell membrane</location>
        <topology evidence="1">Multi-pass membrane protein</topology>
    </subcellularLocation>
</comment>
<keyword evidence="11" id="KW-1185">Reference proteome</keyword>
<dbReference type="PROSITE" id="PS50850">
    <property type="entry name" value="MFS"/>
    <property type="match status" value="1"/>
</dbReference>
<dbReference type="InterPro" id="IPR020846">
    <property type="entry name" value="MFS_dom"/>
</dbReference>
<feature type="transmembrane region" description="Helical" evidence="8">
    <location>
        <begin position="277"/>
        <end position="299"/>
    </location>
</feature>
<evidence type="ECO:0000256" key="6">
    <source>
        <dbReference type="ARBA" id="ARBA00022989"/>
    </source>
</evidence>
<evidence type="ECO:0000256" key="8">
    <source>
        <dbReference type="SAM" id="Phobius"/>
    </source>
</evidence>
<evidence type="ECO:0000256" key="3">
    <source>
        <dbReference type="ARBA" id="ARBA00022448"/>
    </source>
</evidence>
<dbReference type="PRINTS" id="PR01036">
    <property type="entry name" value="TCRTETB"/>
</dbReference>
<keyword evidence="6 8" id="KW-1133">Transmembrane helix</keyword>
<dbReference type="CDD" id="cd17503">
    <property type="entry name" value="MFS_LmrB_MDR_like"/>
    <property type="match status" value="1"/>
</dbReference>
<dbReference type="RefSeq" id="WP_324697370.1">
    <property type="nucleotide sequence ID" value="NZ_JAYMYJ010000145.1"/>
</dbReference>
<comment type="similarity">
    <text evidence="2">Belongs to the major facilitator superfamily. EmrB family.</text>
</comment>
<keyword evidence="4" id="KW-1003">Cell membrane</keyword>
<dbReference type="Pfam" id="PF07690">
    <property type="entry name" value="MFS_1"/>
    <property type="match status" value="1"/>
</dbReference>
<feature type="transmembrane region" description="Helical" evidence="8">
    <location>
        <begin position="120"/>
        <end position="137"/>
    </location>
</feature>
<keyword evidence="5 8" id="KW-0812">Transmembrane</keyword>
<feature type="transmembrane region" description="Helical" evidence="8">
    <location>
        <begin position="366"/>
        <end position="388"/>
    </location>
</feature>
<evidence type="ECO:0000313" key="11">
    <source>
        <dbReference type="Proteomes" id="UP001308005"/>
    </source>
</evidence>
<protein>
    <submittedName>
        <fullName evidence="10">DHA2 family efflux MFS transporter permease subunit</fullName>
    </submittedName>
</protein>
<evidence type="ECO:0000256" key="4">
    <source>
        <dbReference type="ARBA" id="ARBA00022475"/>
    </source>
</evidence>
<evidence type="ECO:0000256" key="5">
    <source>
        <dbReference type="ARBA" id="ARBA00022692"/>
    </source>
</evidence>
<reference evidence="11" key="1">
    <citation type="submission" date="2023-07" db="EMBL/GenBank/DDBJ databases">
        <title>The carbon used by Thiothrix.</title>
        <authorList>
            <person name="Chen L."/>
        </authorList>
    </citation>
    <scope>NUCLEOTIDE SEQUENCE [LARGE SCALE GENOMIC DNA]</scope>
</reference>
<organism evidence="10 11">
    <name type="scientific">Candidatus Thiothrix phosphatis</name>
    <dbReference type="NCBI Taxonomy" id="3112415"/>
    <lineage>
        <taxon>Bacteria</taxon>
        <taxon>Pseudomonadati</taxon>
        <taxon>Pseudomonadota</taxon>
        <taxon>Gammaproteobacteria</taxon>
        <taxon>Thiotrichales</taxon>
        <taxon>Thiotrichaceae</taxon>
        <taxon>Thiothrix</taxon>
    </lineage>
</organism>
<dbReference type="Gene3D" id="1.20.1720.10">
    <property type="entry name" value="Multidrug resistance protein D"/>
    <property type="match status" value="1"/>
</dbReference>
<evidence type="ECO:0000256" key="2">
    <source>
        <dbReference type="ARBA" id="ARBA00008537"/>
    </source>
</evidence>
<dbReference type="InterPro" id="IPR011701">
    <property type="entry name" value="MFS"/>
</dbReference>
<dbReference type="PANTHER" id="PTHR42718">
    <property type="entry name" value="MAJOR FACILITATOR SUPERFAMILY MULTIDRUG TRANSPORTER MFSC"/>
    <property type="match status" value="1"/>
</dbReference>